<reference evidence="2 3" key="1">
    <citation type="submission" date="2023-02" db="EMBL/GenBank/DDBJ databases">
        <title>LHISI_Scaffold_Assembly.</title>
        <authorList>
            <person name="Stuart O.P."/>
            <person name="Cleave R."/>
            <person name="Magrath M.J.L."/>
            <person name="Mikheyev A.S."/>
        </authorList>
    </citation>
    <scope>NUCLEOTIDE SEQUENCE [LARGE SCALE GENOMIC DNA]</scope>
    <source>
        <strain evidence="2">Daus_M_001</strain>
        <tissue evidence="2">Leg muscle</tissue>
    </source>
</reference>
<evidence type="ECO:0000313" key="3">
    <source>
        <dbReference type="Proteomes" id="UP001159363"/>
    </source>
</evidence>
<keyword evidence="3" id="KW-1185">Reference proteome</keyword>
<accession>A0ABQ9HVT1</accession>
<dbReference type="EMBL" id="JARBHB010000003">
    <property type="protein sequence ID" value="KAJ8887918.1"/>
    <property type="molecule type" value="Genomic_DNA"/>
</dbReference>
<organism evidence="2 3">
    <name type="scientific">Dryococelus australis</name>
    <dbReference type="NCBI Taxonomy" id="614101"/>
    <lineage>
        <taxon>Eukaryota</taxon>
        <taxon>Metazoa</taxon>
        <taxon>Ecdysozoa</taxon>
        <taxon>Arthropoda</taxon>
        <taxon>Hexapoda</taxon>
        <taxon>Insecta</taxon>
        <taxon>Pterygota</taxon>
        <taxon>Neoptera</taxon>
        <taxon>Polyneoptera</taxon>
        <taxon>Phasmatodea</taxon>
        <taxon>Verophasmatodea</taxon>
        <taxon>Anareolatae</taxon>
        <taxon>Phasmatidae</taxon>
        <taxon>Eurycanthinae</taxon>
        <taxon>Dryococelus</taxon>
    </lineage>
</organism>
<evidence type="ECO:0000313" key="2">
    <source>
        <dbReference type="EMBL" id="KAJ8887918.1"/>
    </source>
</evidence>
<proteinExistence type="predicted"/>
<evidence type="ECO:0000256" key="1">
    <source>
        <dbReference type="SAM" id="MobiDB-lite"/>
    </source>
</evidence>
<dbReference type="Proteomes" id="UP001159363">
    <property type="component" value="Chromosome 3"/>
</dbReference>
<feature type="region of interest" description="Disordered" evidence="1">
    <location>
        <begin position="133"/>
        <end position="153"/>
    </location>
</feature>
<gene>
    <name evidence="2" type="ORF">PR048_007402</name>
</gene>
<comment type="caution">
    <text evidence="2">The sequence shown here is derived from an EMBL/GenBank/DDBJ whole genome shotgun (WGS) entry which is preliminary data.</text>
</comment>
<protein>
    <submittedName>
        <fullName evidence="2">Uncharacterized protein</fullName>
    </submittedName>
</protein>
<name>A0ABQ9HVT1_9NEOP</name>
<feature type="region of interest" description="Disordered" evidence="1">
    <location>
        <begin position="90"/>
        <end position="116"/>
    </location>
</feature>
<sequence length="214" mass="24498">MLPMGFELLEFGLSIEMYFTVQISYPVTLQHVNNLPKTLRFVTDQSANEGQNVANQAEVENVPTITDEQYPESNAKVVKFHEISPRAKLRATSRPITASGSKTRGRPSRGAQKEQDLTCSPYKRLLEEKKNLEKAKRQAKSRKTSQSCSRNDSRPISELHLNIVKHVIGMTVGLHQNFLWTLLKMFLWRLQWKIGFAFCVMNPLLKIWLSVVIV</sequence>